<sequence>MDFSSMSGWDFERYCADCLLKKGFTKAEVTSGSGDHGVDIIAEQNGIRFGIQCKLYQGQIPNKAVQEAYTGASFYDCDIAVIMSNSELTRQAQEEARKLRVKFWRIVDYIPEENGNEDSGLKTKTYEDYCYGEKEREEQVEKKIQEELGESEKNTLAVSNPYQCALENKYFRKSNAWLDHNNVIKSIECFCIELEETVDISNEELLFLKLSYVKHLCKALSDERDIMDYISNYLCLEIDQQLRLSAKGEMTISQEEFNEKYWMARYSYEQFRHITEKIACIIERFTKKDFAEIEKLKKNNNSIKNNDHKKSILVLKDQITILLGEWWQLSFYEERTFQSWRFWENRNAILDEIRSHKQLIKNTEEHVTNSIALAQKELSAEGATKLYLEKLNKKRQLFAILLQKLLIQKTNEKVIEERKKHEEAKIYAERQMLGTLLHELWVSKARQEVIEAKIEQRKLERKKREIEIEKAKAAQRAEQERLVKEKQEAERRALVQSLIDRYNTECSKIDSEATARRKELESRAQNEITQAQKQIGEFLKQKEGFTLFRKKRDAELDAKIAVLDRHVEQVKRNLADELAKCEQDAEEKKNSSYERILDEAKRNRVKEEVVLMIYKGNK</sequence>
<gene>
    <name evidence="3" type="ORF">CRH10_07480</name>
</gene>
<dbReference type="InterPro" id="IPR011335">
    <property type="entry name" value="Restrct_endonuc-II-like"/>
</dbReference>
<feature type="coiled-coil region" evidence="1">
    <location>
        <begin position="442"/>
        <end position="492"/>
    </location>
</feature>
<dbReference type="AlphaFoldDB" id="A0A291TAY0"/>
<dbReference type="RefSeq" id="WP_098923914.1">
    <property type="nucleotide sequence ID" value="NZ_CP023819.1"/>
</dbReference>
<keyword evidence="1" id="KW-0175">Coiled coil</keyword>
<dbReference type="Gene3D" id="3.40.1350.10">
    <property type="match status" value="1"/>
</dbReference>
<dbReference type="Pfam" id="PF04471">
    <property type="entry name" value="Mrr_cat"/>
    <property type="match status" value="1"/>
</dbReference>
<organism evidence="3 4">
    <name type="scientific">Faecalibacterium prausnitzii</name>
    <dbReference type="NCBI Taxonomy" id="853"/>
    <lineage>
        <taxon>Bacteria</taxon>
        <taxon>Bacillati</taxon>
        <taxon>Bacillota</taxon>
        <taxon>Clostridia</taxon>
        <taxon>Eubacteriales</taxon>
        <taxon>Oscillospiraceae</taxon>
        <taxon>Faecalibacterium</taxon>
    </lineage>
</organism>
<protein>
    <recommendedName>
        <fullName evidence="2">Restriction endonuclease type IV Mrr domain-containing protein</fullName>
    </recommendedName>
</protein>
<dbReference type="GO" id="GO:0015666">
    <property type="term" value="F:restriction endodeoxyribonuclease activity"/>
    <property type="evidence" value="ECO:0007669"/>
    <property type="project" value="TreeGrafter"/>
</dbReference>
<dbReference type="PANTHER" id="PTHR30015">
    <property type="entry name" value="MRR RESTRICTION SYSTEM PROTEIN"/>
    <property type="match status" value="1"/>
</dbReference>
<dbReference type="InterPro" id="IPR052906">
    <property type="entry name" value="Type_IV_Methyl-Rstrct_Enzyme"/>
</dbReference>
<reference evidence="3 4" key="1">
    <citation type="submission" date="2017-10" db="EMBL/GenBank/DDBJ databases">
        <title>Complete Genome Sequence of Faecalibacterium prausnitzii isolated from the gut of healthy adult Indian.</title>
        <authorList>
            <person name="Bag S."/>
            <person name="Ghosh T.S."/>
            <person name="Das B."/>
        </authorList>
    </citation>
    <scope>NUCLEOTIDE SEQUENCE [LARGE SCALE GENOMIC DNA]</scope>
    <source>
        <strain evidence="3 4">Indica</strain>
    </source>
</reference>
<evidence type="ECO:0000313" key="4">
    <source>
        <dbReference type="Proteomes" id="UP000223709"/>
    </source>
</evidence>
<evidence type="ECO:0000313" key="3">
    <source>
        <dbReference type="EMBL" id="ATL90151.1"/>
    </source>
</evidence>
<dbReference type="GO" id="GO:0009307">
    <property type="term" value="P:DNA restriction-modification system"/>
    <property type="evidence" value="ECO:0007669"/>
    <property type="project" value="InterPro"/>
</dbReference>
<name>A0A291TAY0_9FIRM</name>
<evidence type="ECO:0000259" key="2">
    <source>
        <dbReference type="Pfam" id="PF04471"/>
    </source>
</evidence>
<dbReference type="SUPFAM" id="SSF52980">
    <property type="entry name" value="Restriction endonuclease-like"/>
    <property type="match status" value="1"/>
</dbReference>
<dbReference type="Proteomes" id="UP000223709">
    <property type="component" value="Chromosome"/>
</dbReference>
<dbReference type="EMBL" id="CP023819">
    <property type="protein sequence ID" value="ATL90151.1"/>
    <property type="molecule type" value="Genomic_DNA"/>
</dbReference>
<dbReference type="GO" id="GO:0003677">
    <property type="term" value="F:DNA binding"/>
    <property type="evidence" value="ECO:0007669"/>
    <property type="project" value="InterPro"/>
</dbReference>
<feature type="coiled-coil region" evidence="1">
    <location>
        <begin position="567"/>
        <end position="603"/>
    </location>
</feature>
<proteinExistence type="predicted"/>
<evidence type="ECO:0000256" key="1">
    <source>
        <dbReference type="SAM" id="Coils"/>
    </source>
</evidence>
<dbReference type="InterPro" id="IPR007560">
    <property type="entry name" value="Restrct_endonuc_IV_Mrr"/>
</dbReference>
<accession>A0A291TAY0</accession>
<dbReference type="InterPro" id="IPR011856">
    <property type="entry name" value="tRNA_endonuc-like_dom_sf"/>
</dbReference>
<dbReference type="PANTHER" id="PTHR30015:SF6">
    <property type="entry name" value="SLL1429 PROTEIN"/>
    <property type="match status" value="1"/>
</dbReference>
<feature type="domain" description="Restriction endonuclease type IV Mrr" evidence="2">
    <location>
        <begin position="4"/>
        <end position="104"/>
    </location>
</feature>